<organism evidence="1 2">
    <name type="scientific">Dentiscutata heterogama</name>
    <dbReference type="NCBI Taxonomy" id="1316150"/>
    <lineage>
        <taxon>Eukaryota</taxon>
        <taxon>Fungi</taxon>
        <taxon>Fungi incertae sedis</taxon>
        <taxon>Mucoromycota</taxon>
        <taxon>Glomeromycotina</taxon>
        <taxon>Glomeromycetes</taxon>
        <taxon>Diversisporales</taxon>
        <taxon>Gigasporaceae</taxon>
        <taxon>Dentiscutata</taxon>
    </lineage>
</organism>
<evidence type="ECO:0000313" key="1">
    <source>
        <dbReference type="EMBL" id="CAG8754898.1"/>
    </source>
</evidence>
<comment type="caution">
    <text evidence="1">The sequence shown here is derived from an EMBL/GenBank/DDBJ whole genome shotgun (WGS) entry which is preliminary data.</text>
</comment>
<protein>
    <submittedName>
        <fullName evidence="1">13398_t:CDS:1</fullName>
    </submittedName>
</protein>
<reference evidence="1" key="1">
    <citation type="submission" date="2021-06" db="EMBL/GenBank/DDBJ databases">
        <authorList>
            <person name="Kallberg Y."/>
            <person name="Tangrot J."/>
            <person name="Rosling A."/>
        </authorList>
    </citation>
    <scope>NUCLEOTIDE SEQUENCE</scope>
    <source>
        <strain evidence="1">IL203A</strain>
    </source>
</reference>
<feature type="non-terminal residue" evidence="1">
    <location>
        <position position="1"/>
    </location>
</feature>
<proteinExistence type="predicted"/>
<keyword evidence="2" id="KW-1185">Reference proteome</keyword>
<feature type="non-terminal residue" evidence="1">
    <location>
        <position position="53"/>
    </location>
</feature>
<evidence type="ECO:0000313" key="2">
    <source>
        <dbReference type="Proteomes" id="UP000789702"/>
    </source>
</evidence>
<accession>A0ACA9QQP4</accession>
<dbReference type="Proteomes" id="UP000789702">
    <property type="component" value="Unassembled WGS sequence"/>
</dbReference>
<name>A0ACA9QQP4_9GLOM</name>
<gene>
    <name evidence="1" type="ORF">DHETER_LOCUS14871</name>
</gene>
<sequence>HVTLAELNNMINNSSVNKATGPTGISNEIMKQLPNSAIEWFRDIINASLQLKK</sequence>
<dbReference type="EMBL" id="CAJVPU010048085">
    <property type="protein sequence ID" value="CAG8754898.1"/>
    <property type="molecule type" value="Genomic_DNA"/>
</dbReference>